<dbReference type="RefSeq" id="WP_413778641.1">
    <property type="nucleotide sequence ID" value="NZ_JAUOZS010000001.1"/>
</dbReference>
<sequence length="259" mass="27517">MQNFVDIPSTRTLTNSREELLNNDKTILSCSSGTSFPTTNLEQGMLCLRTDLNQLFQLMDMTPTWKMIFDLSKTAVSKEYVDQQDATKVNASSVVTVATANKILQLDTNGNLPANITGNAATASAVAWSNVTGKPANLTPPVATSSILGGVMIGSGVSVDANGVISVVSKDVGVLAGVISHGGTIPLPTGFTQAQCCWIVSMNTDHTDSWDVYEGGPAYIHYRSVCAADANRVVTAQTYIYELGGWRNGTANYLIIGVK</sequence>
<organism evidence="1 2">
    <name type="scientific">Anaeroselena agilis</name>
    <dbReference type="NCBI Taxonomy" id="3063788"/>
    <lineage>
        <taxon>Bacteria</taxon>
        <taxon>Bacillati</taxon>
        <taxon>Bacillota</taxon>
        <taxon>Negativicutes</taxon>
        <taxon>Acetonemataceae</taxon>
        <taxon>Anaeroselena</taxon>
    </lineage>
</organism>
<name>A0ABU3NW84_9FIRM</name>
<evidence type="ECO:0000313" key="1">
    <source>
        <dbReference type="EMBL" id="MDT8900081.1"/>
    </source>
</evidence>
<gene>
    <name evidence="1" type="ORF">Q4T40_02370</name>
</gene>
<comment type="caution">
    <text evidence="1">The sequence shown here is derived from an EMBL/GenBank/DDBJ whole genome shotgun (WGS) entry which is preliminary data.</text>
</comment>
<accession>A0ABU3NW84</accession>
<protein>
    <submittedName>
        <fullName evidence="1">Uncharacterized protein</fullName>
    </submittedName>
</protein>
<reference evidence="1 2" key="1">
    <citation type="submission" date="2023-07" db="EMBL/GenBank/DDBJ databases">
        <title>The novel representative of Negativicutes class, Anaeroselena agilis gen. nov. sp. nov.</title>
        <authorList>
            <person name="Prokofeva M.I."/>
            <person name="Elcheninov A.G."/>
            <person name="Klyukina A."/>
            <person name="Kublanov I.V."/>
            <person name="Frolov E.N."/>
            <person name="Podosokorskaya O.A."/>
        </authorList>
    </citation>
    <scope>NUCLEOTIDE SEQUENCE [LARGE SCALE GENOMIC DNA]</scope>
    <source>
        <strain evidence="1 2">4137-cl</strain>
    </source>
</reference>
<proteinExistence type="predicted"/>
<evidence type="ECO:0000313" key="2">
    <source>
        <dbReference type="Proteomes" id="UP001254848"/>
    </source>
</evidence>
<keyword evidence="2" id="KW-1185">Reference proteome</keyword>
<dbReference type="EMBL" id="JAUOZS010000001">
    <property type="protein sequence ID" value="MDT8900081.1"/>
    <property type="molecule type" value="Genomic_DNA"/>
</dbReference>
<dbReference type="Proteomes" id="UP001254848">
    <property type="component" value="Unassembled WGS sequence"/>
</dbReference>